<name>A0A1I7X031_HETBA</name>
<feature type="transmembrane region" description="Helical" evidence="1">
    <location>
        <begin position="14"/>
        <end position="33"/>
    </location>
</feature>
<keyword evidence="1" id="KW-0812">Transmembrane</keyword>
<evidence type="ECO:0000313" key="2">
    <source>
        <dbReference type="Proteomes" id="UP000095283"/>
    </source>
</evidence>
<keyword evidence="1" id="KW-0472">Membrane</keyword>
<dbReference type="WBParaSite" id="Hba_10903">
    <property type="protein sequence ID" value="Hba_10903"/>
    <property type="gene ID" value="Hba_10903"/>
</dbReference>
<keyword evidence="2" id="KW-1185">Reference proteome</keyword>
<dbReference type="Proteomes" id="UP000095283">
    <property type="component" value="Unplaced"/>
</dbReference>
<accession>A0A1I7X031</accession>
<evidence type="ECO:0000256" key="1">
    <source>
        <dbReference type="SAM" id="Phobius"/>
    </source>
</evidence>
<protein>
    <submittedName>
        <fullName evidence="3">Stage III sporulation protein AF</fullName>
    </submittedName>
</protein>
<proteinExistence type="predicted"/>
<keyword evidence="1" id="KW-1133">Transmembrane helix</keyword>
<sequence length="118" mass="14501">MRCNWEKIQLLRKLLIEMVVVLIISYLLRTLIVRTEKRQKNKMRYHFETHCTMLEYKERHLTYYSDITLEGSSKNNEKRIEKISNYNPVITHRSEDELIAEIKRFIVKNFNFLIFEFI</sequence>
<dbReference type="AlphaFoldDB" id="A0A1I7X031"/>
<evidence type="ECO:0000313" key="3">
    <source>
        <dbReference type="WBParaSite" id="Hba_10903"/>
    </source>
</evidence>
<reference evidence="3" key="1">
    <citation type="submission" date="2016-11" db="UniProtKB">
        <authorList>
            <consortium name="WormBaseParasite"/>
        </authorList>
    </citation>
    <scope>IDENTIFICATION</scope>
</reference>
<organism evidence="2 3">
    <name type="scientific">Heterorhabditis bacteriophora</name>
    <name type="common">Entomopathogenic nematode worm</name>
    <dbReference type="NCBI Taxonomy" id="37862"/>
    <lineage>
        <taxon>Eukaryota</taxon>
        <taxon>Metazoa</taxon>
        <taxon>Ecdysozoa</taxon>
        <taxon>Nematoda</taxon>
        <taxon>Chromadorea</taxon>
        <taxon>Rhabditida</taxon>
        <taxon>Rhabditina</taxon>
        <taxon>Rhabditomorpha</taxon>
        <taxon>Strongyloidea</taxon>
        <taxon>Heterorhabditidae</taxon>
        <taxon>Heterorhabditis</taxon>
    </lineage>
</organism>